<protein>
    <submittedName>
        <fullName evidence="1">Uncharacterized protein</fullName>
    </submittedName>
</protein>
<dbReference type="Proteomes" id="UP000186868">
    <property type="component" value="Unassembled WGS sequence"/>
</dbReference>
<gene>
    <name evidence="1" type="ORF">NIES593_02930</name>
</gene>
<dbReference type="RefSeq" id="WP_073598156.1">
    <property type="nucleotide sequence ID" value="NZ_MRCB01000002.1"/>
</dbReference>
<reference evidence="1 2" key="1">
    <citation type="submission" date="2016-11" db="EMBL/GenBank/DDBJ databases">
        <title>Draft Genome Sequences of Nine Cyanobacterial Strains from Diverse Habitats.</title>
        <authorList>
            <person name="Zhu T."/>
            <person name="Hou S."/>
            <person name="Lu X."/>
            <person name="Hess W.R."/>
        </authorList>
    </citation>
    <scope>NUCLEOTIDE SEQUENCE [LARGE SCALE GENOMIC DNA]</scope>
    <source>
        <strain evidence="1 2">NIES-593</strain>
    </source>
</reference>
<keyword evidence="2" id="KW-1185">Reference proteome</keyword>
<dbReference type="PROSITE" id="PS51257">
    <property type="entry name" value="PROKAR_LIPOPROTEIN"/>
    <property type="match status" value="1"/>
</dbReference>
<accession>A0A1U7HR75</accession>
<proteinExistence type="predicted"/>
<dbReference type="AlphaFoldDB" id="A0A1U7HR75"/>
<name>A0A1U7HR75_9CYAN</name>
<evidence type="ECO:0000313" key="2">
    <source>
        <dbReference type="Proteomes" id="UP000186868"/>
    </source>
</evidence>
<dbReference type="STRING" id="1921803.NIES593_02930"/>
<organism evidence="1 2">
    <name type="scientific">Hydrococcus rivularis NIES-593</name>
    <dbReference type="NCBI Taxonomy" id="1921803"/>
    <lineage>
        <taxon>Bacteria</taxon>
        <taxon>Bacillati</taxon>
        <taxon>Cyanobacteriota</taxon>
        <taxon>Cyanophyceae</taxon>
        <taxon>Pleurocapsales</taxon>
        <taxon>Hydrococcaceae</taxon>
        <taxon>Hydrococcus</taxon>
    </lineage>
</organism>
<comment type="caution">
    <text evidence="1">The sequence shown here is derived from an EMBL/GenBank/DDBJ whole genome shotgun (WGS) entry which is preliminary data.</text>
</comment>
<evidence type="ECO:0000313" key="1">
    <source>
        <dbReference type="EMBL" id="OKH26048.1"/>
    </source>
</evidence>
<sequence length="641" mass="72919">MKFSDVARHAVATSLLPFALFGCALTTAKEASPSAATKTISGLQLSEVEPEFQNSWTQELEAEFQQRAATVIRHFANPNGYGNGYGENEKSAYPRAMFDFLAGNRKTALAFLQQEDPQADKHAHTEGIDYYYSFTLKGQIRKYFLFGRFLDPAYKQRMYLGAKKWTQEDPLNRMHPIYGFGDSRGKEWDMSKRGGWVDSRNTDNLRAMREVAVYLMAEKTGNEKTRQLYKQKIQGYVGALYHIGMGEWDSEAYMSHTFVPYLNLYDFAKDPQVKRLAKAALDWMSAAAAVKYYRGGWGGPSKRDYGGGNGALMSSAAKTFWLYFGDTPLPNSQPELDMLHLITSTYRPPQAVVALARKQFDKPLEILATKPLYENWKFGNDEYPAYWETQFFGNTYQMGSVAGTFADKDVSPFKLMAYNSRRGVDYFVANTGGNWVHPGKNPGDQIGQSRNLLIWLRPATQMPFFFQLPKTAKAEIEGGIWFFQLEKTWLAIYPINLNTYFPIPIGDRKYGSIYVREQTFKATTKESTYAGFALEVGEPESHGSYEEFKQAVKQKSQLDLSQLNQGRVKLQDVKGNHLQLFYNQLFLLPLLIFNGKERNWSENFALYNSQTGNQSPISLGWKQGELLIKAGELQFKTRAIP</sequence>
<dbReference type="EMBL" id="MRCB01000002">
    <property type="protein sequence ID" value="OKH26048.1"/>
    <property type="molecule type" value="Genomic_DNA"/>
</dbReference>
<dbReference type="OrthoDB" id="568873at2"/>